<dbReference type="STRING" id="128403.WA1_26775"/>
<dbReference type="InterPro" id="IPR002716">
    <property type="entry name" value="PIN_dom"/>
</dbReference>
<evidence type="ECO:0000313" key="3">
    <source>
        <dbReference type="Proteomes" id="UP000076925"/>
    </source>
</evidence>
<dbReference type="AlphaFoldDB" id="A0A139X6T9"/>
<dbReference type="SUPFAM" id="SSF88723">
    <property type="entry name" value="PIN domain-like"/>
    <property type="match status" value="1"/>
</dbReference>
<evidence type="ECO:0000259" key="1">
    <source>
        <dbReference type="Pfam" id="PF01850"/>
    </source>
</evidence>
<keyword evidence="2" id="KW-0238">DNA-binding</keyword>
<accession>A0A139X6T9</accession>
<keyword evidence="3" id="KW-1185">Reference proteome</keyword>
<reference evidence="2 3" key="1">
    <citation type="journal article" date="2013" name="Genome Biol. Evol.">
        <title>Genomes of Stigonematalean cyanobacteria (subsection V) and the evolution of oxygenic photosynthesis from prokaryotes to plastids.</title>
        <authorList>
            <person name="Dagan T."/>
            <person name="Roettger M."/>
            <person name="Stucken K."/>
            <person name="Landan G."/>
            <person name="Koch R."/>
            <person name="Major P."/>
            <person name="Gould S.B."/>
            <person name="Goremykin V.V."/>
            <person name="Rippka R."/>
            <person name="Tandeau de Marsac N."/>
            <person name="Gugger M."/>
            <person name="Lockhart P.J."/>
            <person name="Allen J.F."/>
            <person name="Brune I."/>
            <person name="Maus I."/>
            <person name="Puhler A."/>
            <person name="Martin W.F."/>
        </authorList>
    </citation>
    <scope>NUCLEOTIDE SEQUENCE [LARGE SCALE GENOMIC DNA]</scope>
    <source>
        <strain evidence="2 3">PCC 7110</strain>
    </source>
</reference>
<dbReference type="Pfam" id="PF01850">
    <property type="entry name" value="PIN"/>
    <property type="match status" value="1"/>
</dbReference>
<protein>
    <submittedName>
        <fullName evidence="2">DNA-binding protein</fullName>
    </submittedName>
</protein>
<feature type="domain" description="PIN" evidence="1">
    <location>
        <begin position="8"/>
        <end position="128"/>
    </location>
</feature>
<name>A0A139X6T9_9CYAN</name>
<comment type="caution">
    <text evidence="2">The sequence shown here is derived from an EMBL/GenBank/DDBJ whole genome shotgun (WGS) entry which is preliminary data.</text>
</comment>
<gene>
    <name evidence="2" type="ORF">WA1_26775</name>
</gene>
<evidence type="ECO:0000313" key="2">
    <source>
        <dbReference type="EMBL" id="KYC40419.1"/>
    </source>
</evidence>
<proteinExistence type="predicted"/>
<dbReference type="InterPro" id="IPR029060">
    <property type="entry name" value="PIN-like_dom_sf"/>
</dbReference>
<dbReference type="GO" id="GO:0003677">
    <property type="term" value="F:DNA binding"/>
    <property type="evidence" value="ECO:0007669"/>
    <property type="project" value="UniProtKB-KW"/>
</dbReference>
<sequence>MLGEFLKVYLDTSALNRIFDDQSQARIYLEATSMQLIFLLVEHEFVELISSDALVFETQRNPYSDRQTFVLKVLQKAKYFQEISSAVTTTAQDIEVRDRIKGVDALHLACAEVARADSFVTCDDRIIKKYTGTVAIKTPTELAVALINSEN</sequence>
<dbReference type="Proteomes" id="UP000076925">
    <property type="component" value="Unassembled WGS sequence"/>
</dbReference>
<dbReference type="EMBL" id="ANNX02000029">
    <property type="protein sequence ID" value="KYC40419.1"/>
    <property type="molecule type" value="Genomic_DNA"/>
</dbReference>
<organism evidence="2 3">
    <name type="scientific">Scytonema hofmannii PCC 7110</name>
    <dbReference type="NCBI Taxonomy" id="128403"/>
    <lineage>
        <taxon>Bacteria</taxon>
        <taxon>Bacillati</taxon>
        <taxon>Cyanobacteriota</taxon>
        <taxon>Cyanophyceae</taxon>
        <taxon>Nostocales</taxon>
        <taxon>Scytonemataceae</taxon>
        <taxon>Scytonema</taxon>
    </lineage>
</organism>
<dbReference type="Gene3D" id="3.40.50.1010">
    <property type="entry name" value="5'-nuclease"/>
    <property type="match status" value="1"/>
</dbReference>